<protein>
    <submittedName>
        <fullName evidence="2">Uncharacterized protein</fullName>
    </submittedName>
</protein>
<dbReference type="RefSeq" id="WP_205100576.1">
    <property type="nucleotide sequence ID" value="NZ_CAJNAQ010000005.1"/>
</dbReference>
<dbReference type="AlphaFoldDB" id="A0A812F9L4"/>
<comment type="caution">
    <text evidence="2">The sequence shown here is derived from an EMBL/GenBank/DDBJ whole genome shotgun (WGS) entry which is preliminary data.</text>
</comment>
<sequence>MIPLIGVFLAVIMSGSVIPGGTVTFYVHDDDLNTSHRGIDEISTAGLLIITLAGTPIPGPSKIVETGVNSGVFVGRVSIPETINGRAVQQGDTLIIKYNDESDSSGHPNTASRSTSVAKTESKFSVSSTKIRPGQSFQVKIYSPNYNLDSRNADNISLSLIEFKGSNGIKTTLANKAFDPRPISLRETGDNTNLFVATLKMPKQIDGKTLKMGSTAELKFKDSTGPSRTTETFKINVRIGS</sequence>
<organism evidence="2 3">
    <name type="scientific">Candidatus Nitrosotenuis uzonensis</name>
    <dbReference type="NCBI Taxonomy" id="1407055"/>
    <lineage>
        <taxon>Archaea</taxon>
        <taxon>Nitrososphaerota</taxon>
        <taxon>Candidatus Nitrosotenuis</taxon>
    </lineage>
</organism>
<evidence type="ECO:0000313" key="3">
    <source>
        <dbReference type="Proteomes" id="UP000655759"/>
    </source>
</evidence>
<evidence type="ECO:0000256" key="1">
    <source>
        <dbReference type="SAM" id="MobiDB-lite"/>
    </source>
</evidence>
<proteinExistence type="predicted"/>
<evidence type="ECO:0000313" key="2">
    <source>
        <dbReference type="EMBL" id="CAE6501741.1"/>
    </source>
</evidence>
<feature type="compositionally biased region" description="Polar residues" evidence="1">
    <location>
        <begin position="105"/>
        <end position="125"/>
    </location>
</feature>
<name>A0A812F9L4_9ARCH</name>
<accession>A0A812F9L4</accession>
<dbReference type="EMBL" id="CAJNAQ010000005">
    <property type="protein sequence ID" value="CAE6501741.1"/>
    <property type="molecule type" value="Genomic_DNA"/>
</dbReference>
<feature type="region of interest" description="Disordered" evidence="1">
    <location>
        <begin position="99"/>
        <end position="125"/>
    </location>
</feature>
<reference evidence="2" key="1">
    <citation type="submission" date="2021-02" db="EMBL/GenBank/DDBJ databases">
        <authorList>
            <person name="Han P."/>
        </authorList>
    </citation>
    <scope>NUCLEOTIDE SEQUENCE</scope>
    <source>
        <strain evidence="2">Candidatus Nitrosotenuis uzonensis 5A</strain>
    </source>
</reference>
<dbReference type="Proteomes" id="UP000655759">
    <property type="component" value="Unassembled WGS sequence"/>
</dbReference>
<gene>
    <name evidence="2" type="ORF">NUZ5A_51195</name>
</gene>